<evidence type="ECO:0000313" key="3">
    <source>
        <dbReference type="Proteomes" id="UP001300383"/>
    </source>
</evidence>
<accession>A0AAP4BCZ3</accession>
<proteinExistence type="predicted"/>
<dbReference type="PANTHER" id="PTHR39341:SF1">
    <property type="entry name" value="DUF1858 DOMAIN-CONTAINING PROTEIN"/>
    <property type="match status" value="1"/>
</dbReference>
<evidence type="ECO:0000259" key="1">
    <source>
        <dbReference type="Pfam" id="PF08984"/>
    </source>
</evidence>
<dbReference type="InterPro" id="IPR038062">
    <property type="entry name" value="ScdA-like_N_sf"/>
</dbReference>
<dbReference type="SUPFAM" id="SSF140683">
    <property type="entry name" value="SP0561-like"/>
    <property type="match status" value="1"/>
</dbReference>
<dbReference type="InterPro" id="IPR015077">
    <property type="entry name" value="DUF1858"/>
</dbReference>
<dbReference type="Pfam" id="PF08984">
    <property type="entry name" value="DUF1858"/>
    <property type="match status" value="1"/>
</dbReference>
<evidence type="ECO:0000313" key="2">
    <source>
        <dbReference type="EMBL" id="MDI9242044.1"/>
    </source>
</evidence>
<gene>
    <name evidence="2" type="ORF">QJ036_06060</name>
</gene>
<dbReference type="AlphaFoldDB" id="A0AAP4BCZ3"/>
<dbReference type="EMBL" id="JASGBQ010000007">
    <property type="protein sequence ID" value="MDI9242044.1"/>
    <property type="molecule type" value="Genomic_DNA"/>
</dbReference>
<protein>
    <submittedName>
        <fullName evidence="2">DUF1858 domain-containing protein</fullName>
    </submittedName>
</protein>
<reference evidence="2 3" key="1">
    <citation type="submission" date="2023-05" db="EMBL/GenBank/DDBJ databases">
        <title>[ruminococcus] sp. nov., isolated from a pig farm feces dump.</title>
        <authorList>
            <person name="Chang Y.-H."/>
        </authorList>
    </citation>
    <scope>NUCLEOTIDE SEQUENCE [LARGE SCALE GENOMIC DNA]</scope>
    <source>
        <strain evidence="2 3">YH-rum2234</strain>
    </source>
</reference>
<dbReference type="RefSeq" id="WP_283230548.1">
    <property type="nucleotide sequence ID" value="NZ_JASGBQ010000007.1"/>
</dbReference>
<sequence>MIGKDMLISELIETYEEAAPLLAQAGMHCIGCVSAGGETIEEAALEHGIDPVLLVRKLNLHLLHTI</sequence>
<dbReference type="Gene3D" id="1.10.3910.10">
    <property type="entry name" value="SP0561-like"/>
    <property type="match status" value="1"/>
</dbReference>
<dbReference type="InterPro" id="IPR023883">
    <property type="entry name" value="CHP03980_redox-disulphide"/>
</dbReference>
<organism evidence="2 3">
    <name type="scientific">Fusibacillus kribbianus</name>
    <dbReference type="NCBI Taxonomy" id="3044208"/>
    <lineage>
        <taxon>Bacteria</taxon>
        <taxon>Bacillati</taxon>
        <taxon>Bacillota</taxon>
        <taxon>Clostridia</taxon>
        <taxon>Lachnospirales</taxon>
        <taxon>Lachnospiraceae</taxon>
        <taxon>Fusibacillus</taxon>
    </lineage>
</organism>
<comment type="caution">
    <text evidence="2">The sequence shown here is derived from an EMBL/GenBank/DDBJ whole genome shotgun (WGS) entry which is preliminary data.</text>
</comment>
<name>A0AAP4BCZ3_9FIRM</name>
<feature type="domain" description="DUF1858" evidence="1">
    <location>
        <begin position="2"/>
        <end position="54"/>
    </location>
</feature>
<keyword evidence="3" id="KW-1185">Reference proteome</keyword>
<dbReference type="Proteomes" id="UP001300383">
    <property type="component" value="Unassembled WGS sequence"/>
</dbReference>
<dbReference type="PANTHER" id="PTHR39341">
    <property type="entry name" value="BSL7085 PROTEIN"/>
    <property type="match status" value="1"/>
</dbReference>
<dbReference type="NCBIfam" id="TIGR03980">
    <property type="entry name" value="prismane_assoc"/>
    <property type="match status" value="1"/>
</dbReference>